<dbReference type="NCBIfam" id="TIGR00762">
    <property type="entry name" value="DegV"/>
    <property type="match status" value="1"/>
</dbReference>
<dbReference type="RefSeq" id="WP_067630035.1">
    <property type="nucleotide sequence ID" value="NZ_CP013213.1"/>
</dbReference>
<dbReference type="PANTHER" id="PTHR33434:SF2">
    <property type="entry name" value="FATTY ACID-BINDING PROTEIN TM_1468"/>
    <property type="match status" value="1"/>
</dbReference>
<accession>A0A0X8GY50</accession>
<protein>
    <submittedName>
        <fullName evidence="2">EDD domain protein</fullName>
    </submittedName>
</protein>
<dbReference type="EMBL" id="CP013213">
    <property type="protein sequence ID" value="AMC92569.1"/>
    <property type="molecule type" value="Genomic_DNA"/>
</dbReference>
<dbReference type="KEGG" id="erl:AOC36_00735"/>
<dbReference type="GO" id="GO:0008289">
    <property type="term" value="F:lipid binding"/>
    <property type="evidence" value="ECO:0007669"/>
    <property type="project" value="UniProtKB-KW"/>
</dbReference>
<keyword evidence="3" id="KW-1185">Reference proteome</keyword>
<dbReference type="Gene3D" id="3.30.1180.10">
    <property type="match status" value="1"/>
</dbReference>
<dbReference type="PANTHER" id="PTHR33434">
    <property type="entry name" value="DEGV DOMAIN-CONTAINING PROTEIN DR_1986-RELATED"/>
    <property type="match status" value="1"/>
</dbReference>
<gene>
    <name evidence="2" type="ORF">AOC36_00735</name>
</gene>
<proteinExistence type="predicted"/>
<evidence type="ECO:0000313" key="3">
    <source>
        <dbReference type="Proteomes" id="UP000063781"/>
    </source>
</evidence>
<dbReference type="STRING" id="1514105.AOC36_00735"/>
<dbReference type="Proteomes" id="UP000063781">
    <property type="component" value="Chromosome"/>
</dbReference>
<dbReference type="InterPro" id="IPR050270">
    <property type="entry name" value="DegV_domain_contain"/>
</dbReference>
<dbReference type="InterPro" id="IPR043168">
    <property type="entry name" value="DegV_C"/>
</dbReference>
<dbReference type="Gene3D" id="3.40.50.10170">
    <property type="match status" value="1"/>
</dbReference>
<dbReference type="OrthoDB" id="9775494at2"/>
<dbReference type="InterPro" id="IPR003797">
    <property type="entry name" value="DegV"/>
</dbReference>
<reference evidence="2 3" key="1">
    <citation type="submission" date="2015-10" db="EMBL/GenBank/DDBJ databases">
        <title>Erysipelothrix larvae sp. LV19 isolated from the larval gut of the rhinoceros beetle, Trypoxylus dichotomus.</title>
        <authorList>
            <person name="Lim S."/>
            <person name="Kim B.-C."/>
        </authorList>
    </citation>
    <scope>NUCLEOTIDE SEQUENCE [LARGE SCALE GENOMIC DNA]</scope>
    <source>
        <strain evidence="2 3">LV19</strain>
    </source>
</reference>
<evidence type="ECO:0000313" key="2">
    <source>
        <dbReference type="EMBL" id="AMC92569.1"/>
    </source>
</evidence>
<evidence type="ECO:0000256" key="1">
    <source>
        <dbReference type="ARBA" id="ARBA00023121"/>
    </source>
</evidence>
<sequence length="277" mass="30369">MKTAIVTDSSADLSREDAESLGIFVARMPLTIDGEDFLEEEGISREAFIEAMKNGATVSTSQPNLFNTGTLFKNLLETHDQVLYLPISSKLSGTYQTACILAEEFGGRVVVVDTLAVSYPLLYVTLRAKELAESGVPLVEIKQNIESNSFMFASLIPESIEYLKRGGRIKPAAAAVANLLKIMPILSVTDGEIDLLDKVRTHKKALKKGVSYVVEDRNPDDYDWAVLSGDAPEEDMLEVIAEVERILGRSVVRRNIYPIVLAHTGPGTIAVTCMKKF</sequence>
<dbReference type="SUPFAM" id="SSF82549">
    <property type="entry name" value="DAK1/DegV-like"/>
    <property type="match status" value="1"/>
</dbReference>
<dbReference type="PROSITE" id="PS51482">
    <property type="entry name" value="DEGV"/>
    <property type="match status" value="1"/>
</dbReference>
<name>A0A0X8GY50_9FIRM</name>
<dbReference type="AlphaFoldDB" id="A0A0X8GY50"/>
<dbReference type="Pfam" id="PF02645">
    <property type="entry name" value="DegV"/>
    <property type="match status" value="1"/>
</dbReference>
<organism evidence="2 3">
    <name type="scientific">Erysipelothrix larvae</name>
    <dbReference type="NCBI Taxonomy" id="1514105"/>
    <lineage>
        <taxon>Bacteria</taxon>
        <taxon>Bacillati</taxon>
        <taxon>Bacillota</taxon>
        <taxon>Erysipelotrichia</taxon>
        <taxon>Erysipelotrichales</taxon>
        <taxon>Erysipelotrichaceae</taxon>
        <taxon>Erysipelothrix</taxon>
    </lineage>
</organism>
<keyword evidence="1" id="KW-0446">Lipid-binding</keyword>